<feature type="transmembrane region" description="Helical" evidence="2">
    <location>
        <begin position="38"/>
        <end position="62"/>
    </location>
</feature>
<keyword evidence="5" id="KW-1185">Reference proteome</keyword>
<feature type="compositionally biased region" description="Low complexity" evidence="1">
    <location>
        <begin position="10"/>
        <end position="24"/>
    </location>
</feature>
<evidence type="ECO:0000256" key="2">
    <source>
        <dbReference type="SAM" id="Phobius"/>
    </source>
</evidence>
<keyword evidence="2" id="KW-0472">Membrane</keyword>
<dbReference type="Proteomes" id="UP000754710">
    <property type="component" value="Unassembled WGS sequence"/>
</dbReference>
<keyword evidence="2" id="KW-1133">Transmembrane helix</keyword>
<gene>
    <name evidence="4" type="ORF">K1X13_06240</name>
</gene>
<evidence type="ECO:0000313" key="5">
    <source>
        <dbReference type="Proteomes" id="UP000754710"/>
    </source>
</evidence>
<comment type="caution">
    <text evidence="4">The sequence shown here is derived from an EMBL/GenBank/DDBJ whole genome shotgun (WGS) entry which is preliminary data.</text>
</comment>
<feature type="domain" description="Putative Flp pilus-assembly TadG-like N-terminal" evidence="3">
    <location>
        <begin position="34"/>
        <end position="81"/>
    </location>
</feature>
<dbReference type="EMBL" id="JAIEZQ010000001">
    <property type="protein sequence ID" value="MBY9074414.1"/>
    <property type="molecule type" value="Genomic_DNA"/>
</dbReference>
<protein>
    <submittedName>
        <fullName evidence="4">Flp pilus-assembly TadE/G-like family protein</fullName>
    </submittedName>
</protein>
<dbReference type="InterPro" id="IPR021202">
    <property type="entry name" value="Rv3654c-like"/>
</dbReference>
<dbReference type="InterPro" id="IPR028087">
    <property type="entry name" value="Tad_N"/>
</dbReference>
<evidence type="ECO:0000259" key="3">
    <source>
        <dbReference type="Pfam" id="PF13400"/>
    </source>
</evidence>
<dbReference type="NCBIfam" id="TIGR03816">
    <property type="entry name" value="tadE_like_DECH"/>
    <property type="match status" value="1"/>
</dbReference>
<keyword evidence="2" id="KW-0812">Transmembrane</keyword>
<feature type="region of interest" description="Disordered" evidence="1">
    <location>
        <begin position="1"/>
        <end position="30"/>
    </location>
</feature>
<accession>A0ABS7RH94</accession>
<evidence type="ECO:0000313" key="4">
    <source>
        <dbReference type="EMBL" id="MBY9074414.1"/>
    </source>
</evidence>
<organism evidence="4 5">
    <name type="scientific">Nocardioides jiangsuensis</name>
    <dbReference type="NCBI Taxonomy" id="2866161"/>
    <lineage>
        <taxon>Bacteria</taxon>
        <taxon>Bacillati</taxon>
        <taxon>Actinomycetota</taxon>
        <taxon>Actinomycetes</taxon>
        <taxon>Propionibacteriales</taxon>
        <taxon>Nocardioidaceae</taxon>
        <taxon>Nocardioides</taxon>
    </lineage>
</organism>
<name>A0ABS7RH94_9ACTN</name>
<proteinExistence type="predicted"/>
<dbReference type="RefSeq" id="WP_221024094.1">
    <property type="nucleotide sequence ID" value="NZ_JAIEZQ010000001.1"/>
</dbReference>
<evidence type="ECO:0000256" key="1">
    <source>
        <dbReference type="SAM" id="MobiDB-lite"/>
    </source>
</evidence>
<reference evidence="4 5" key="1">
    <citation type="submission" date="2021-08" db="EMBL/GenBank/DDBJ databases">
        <title>Nocardioides bacterium WL0053 sp. nov., isolated from the sediment.</title>
        <authorList>
            <person name="Wang L."/>
            <person name="Zhang D."/>
            <person name="Zhang A."/>
        </authorList>
    </citation>
    <scope>NUCLEOTIDE SEQUENCE [LARGE SCALE GENOMIC DNA]</scope>
    <source>
        <strain evidence="4 5">WL0053</strain>
    </source>
</reference>
<sequence length="141" mass="14114">MTRRRKRLPVRPGRCPAGGPARRGAGARDETERGSATILVTLLVGLLALAAFVCVVLGGLLVGQRRAAAAADLAALAGAAAVQDGDEACAAAERVSAANAARLSACEVSGEEVQVLVQVDVPLGPSVQTALSARARAGPVP</sequence>
<dbReference type="Pfam" id="PF13400">
    <property type="entry name" value="Tad"/>
    <property type="match status" value="1"/>
</dbReference>